<dbReference type="EMBL" id="JADFTS010000005">
    <property type="protein sequence ID" value="KAF9604384.1"/>
    <property type="molecule type" value="Genomic_DNA"/>
</dbReference>
<comment type="caution">
    <text evidence="2">The sequence shown here is derived from an EMBL/GenBank/DDBJ whole genome shotgun (WGS) entry which is preliminary data.</text>
</comment>
<dbReference type="OrthoDB" id="1929779at2759"/>
<feature type="compositionally biased region" description="Basic residues" evidence="1">
    <location>
        <begin position="33"/>
        <end position="46"/>
    </location>
</feature>
<organism evidence="2 3">
    <name type="scientific">Coptis chinensis</name>
    <dbReference type="NCBI Taxonomy" id="261450"/>
    <lineage>
        <taxon>Eukaryota</taxon>
        <taxon>Viridiplantae</taxon>
        <taxon>Streptophyta</taxon>
        <taxon>Embryophyta</taxon>
        <taxon>Tracheophyta</taxon>
        <taxon>Spermatophyta</taxon>
        <taxon>Magnoliopsida</taxon>
        <taxon>Ranunculales</taxon>
        <taxon>Ranunculaceae</taxon>
        <taxon>Coptidoideae</taxon>
        <taxon>Coptis</taxon>
    </lineage>
</organism>
<reference evidence="2 3" key="1">
    <citation type="submission" date="2020-10" db="EMBL/GenBank/DDBJ databases">
        <title>The Coptis chinensis genome and diversification of protoberbering-type alkaloids.</title>
        <authorList>
            <person name="Wang B."/>
            <person name="Shu S."/>
            <person name="Song C."/>
            <person name="Liu Y."/>
        </authorList>
    </citation>
    <scope>NUCLEOTIDE SEQUENCE [LARGE SCALE GENOMIC DNA]</scope>
    <source>
        <strain evidence="2">HL-2020</strain>
        <tissue evidence="2">Leaf</tissue>
    </source>
</reference>
<keyword evidence="3" id="KW-1185">Reference proteome</keyword>
<dbReference type="Proteomes" id="UP000631114">
    <property type="component" value="Unassembled WGS sequence"/>
</dbReference>
<gene>
    <name evidence="2" type="ORF">IFM89_006393</name>
</gene>
<evidence type="ECO:0000256" key="1">
    <source>
        <dbReference type="SAM" id="MobiDB-lite"/>
    </source>
</evidence>
<proteinExistence type="predicted"/>
<dbReference type="AlphaFoldDB" id="A0A835HTI3"/>
<sequence>MEKEPLVPLEGSRPTVTVLGKSSPDRKDPRGRNSNKRTPKSNKSRPKQVETEVRTASPKTEIKDHASIEHGLELPKRVDSAKPLKPEAKCNCTVM</sequence>
<feature type="compositionally biased region" description="Basic and acidic residues" evidence="1">
    <location>
        <begin position="60"/>
        <end position="80"/>
    </location>
</feature>
<accession>A0A835HTI3</accession>
<evidence type="ECO:0000313" key="2">
    <source>
        <dbReference type="EMBL" id="KAF9604384.1"/>
    </source>
</evidence>
<evidence type="ECO:0000313" key="3">
    <source>
        <dbReference type="Proteomes" id="UP000631114"/>
    </source>
</evidence>
<protein>
    <submittedName>
        <fullName evidence="2">Uncharacterized protein</fullName>
    </submittedName>
</protein>
<name>A0A835HTI3_9MAGN</name>
<feature type="region of interest" description="Disordered" evidence="1">
    <location>
        <begin position="1"/>
        <end position="80"/>
    </location>
</feature>